<sequence>METTTSQQAFRFGPYVALSGLFFTLAAYLIHRVLQIGTRPASLPPGPPTRPIWGNIREIPAVHPHLQYTAWAARYGPLYTIMKGNTPYLIISSAPLAHELLNKRGQLTAGRPAHRLDLEGRGNYVPAMMSGPRWRAARKMWHSILNVGAARCYLPYQTLEASKLLVDVADDPARLRRHLERFSNSVGMTMLNGLRVPSAEDPGIREVVDSLLEWGLLGMRWGWLDDYAFVWKLPYWAVPGRPMAKVLTARHEELVWRHWNKTKELVRTCTPLPNFIAAIQEKLKGGWEGISEREGCEVANSLLVAATDTTSSSLNNWVAAMALFPEVQRKAQEEIDRVVGPDRLPRDEDAVDLPYTRQVIQELQRWISVAPLALPHATTAPMQVGEWHIPAGTVLVLNTYAIHTDPATYPEPREFRPERWEGKLEMVTSDEQVGARTDLFAFGAGRRVCPGQHLAERNLFFMVSYMLWAFDIKKQKDDGGREIDIDMDDLRPGIVNTINPYSVDVKPRSAGRLELVKANWAEQREKLLDANEQWIQSPEAVTSVMAKTAK</sequence>
<evidence type="ECO:0000313" key="2">
    <source>
        <dbReference type="Proteomes" id="UP001165186"/>
    </source>
</evidence>
<keyword evidence="2" id="KW-1185">Reference proteome</keyword>
<accession>A0ACB5SKW5</accession>
<name>A0ACB5SKW5_9PEZI</name>
<evidence type="ECO:0000313" key="1">
    <source>
        <dbReference type="EMBL" id="GME46586.1"/>
    </source>
</evidence>
<proteinExistence type="predicted"/>
<comment type="caution">
    <text evidence="1">The sequence shown here is derived from an EMBL/GenBank/DDBJ whole genome shotgun (WGS) entry which is preliminary data.</text>
</comment>
<reference evidence="1" key="1">
    <citation type="submission" date="2024-09" db="EMBL/GenBank/DDBJ databases">
        <title>Draft Genome Sequences of Neofusicoccum parvum.</title>
        <authorList>
            <person name="Ashida A."/>
            <person name="Camagna M."/>
            <person name="Tanaka A."/>
            <person name="Takemoto D."/>
        </authorList>
    </citation>
    <scope>NUCLEOTIDE SEQUENCE</scope>
    <source>
        <strain evidence="1">PPO83</strain>
    </source>
</reference>
<protein>
    <submittedName>
        <fullName evidence="1">Cytochrome P450</fullName>
    </submittedName>
</protein>
<dbReference type="Proteomes" id="UP001165186">
    <property type="component" value="Unassembled WGS sequence"/>
</dbReference>
<dbReference type="EMBL" id="BSXG01000126">
    <property type="protein sequence ID" value="GME46586.1"/>
    <property type="molecule type" value="Genomic_DNA"/>
</dbReference>
<gene>
    <name evidence="1" type="primary">g5389</name>
    <name evidence="1" type="ORF">NpPPO83_00005389</name>
</gene>
<organism evidence="1 2">
    <name type="scientific">Neofusicoccum parvum</name>
    <dbReference type="NCBI Taxonomy" id="310453"/>
    <lineage>
        <taxon>Eukaryota</taxon>
        <taxon>Fungi</taxon>
        <taxon>Dikarya</taxon>
        <taxon>Ascomycota</taxon>
        <taxon>Pezizomycotina</taxon>
        <taxon>Dothideomycetes</taxon>
        <taxon>Dothideomycetes incertae sedis</taxon>
        <taxon>Botryosphaeriales</taxon>
        <taxon>Botryosphaeriaceae</taxon>
        <taxon>Neofusicoccum</taxon>
    </lineage>
</organism>